<keyword evidence="1" id="KW-0472">Membrane</keyword>
<comment type="caution">
    <text evidence="2">The sequence shown here is derived from an EMBL/GenBank/DDBJ whole genome shotgun (WGS) entry which is preliminary data.</text>
</comment>
<dbReference type="OrthoDB" id="5771705at2759"/>
<evidence type="ECO:0000313" key="2">
    <source>
        <dbReference type="EMBL" id="CAI5449770.1"/>
    </source>
</evidence>
<accession>A0A9P1N398</accession>
<organism evidence="2 3">
    <name type="scientific">Caenorhabditis angaria</name>
    <dbReference type="NCBI Taxonomy" id="860376"/>
    <lineage>
        <taxon>Eukaryota</taxon>
        <taxon>Metazoa</taxon>
        <taxon>Ecdysozoa</taxon>
        <taxon>Nematoda</taxon>
        <taxon>Chromadorea</taxon>
        <taxon>Rhabditida</taxon>
        <taxon>Rhabditina</taxon>
        <taxon>Rhabditomorpha</taxon>
        <taxon>Rhabditoidea</taxon>
        <taxon>Rhabditidae</taxon>
        <taxon>Peloderinae</taxon>
        <taxon>Caenorhabditis</taxon>
    </lineage>
</organism>
<dbReference type="AlphaFoldDB" id="A0A9P1N398"/>
<evidence type="ECO:0000256" key="1">
    <source>
        <dbReference type="SAM" id="Phobius"/>
    </source>
</evidence>
<dbReference type="Proteomes" id="UP001152747">
    <property type="component" value="Unassembled WGS sequence"/>
</dbReference>
<dbReference type="EMBL" id="CANHGI010000004">
    <property type="protein sequence ID" value="CAI5449770.1"/>
    <property type="molecule type" value="Genomic_DNA"/>
</dbReference>
<name>A0A9P1N398_9PELO</name>
<reference evidence="2" key="1">
    <citation type="submission" date="2022-11" db="EMBL/GenBank/DDBJ databases">
        <authorList>
            <person name="Kikuchi T."/>
        </authorList>
    </citation>
    <scope>NUCLEOTIDE SEQUENCE</scope>
    <source>
        <strain evidence="2">PS1010</strain>
    </source>
</reference>
<keyword evidence="1" id="KW-0812">Transmembrane</keyword>
<proteinExistence type="predicted"/>
<sequence length="123" mass="13882">MSTCIINSSLPAYQPNIYLCSSGSTCCKSRGIIACCQNDVTFKQTLEQSVPFFIIWLVIFGAALIVKLFFDDDETDRPVNQTNQIFGLEYIMPNDEDHTVEDPVFGQLFESKIPKFATRSKPE</sequence>
<keyword evidence="3" id="KW-1185">Reference proteome</keyword>
<gene>
    <name evidence="2" type="ORF">CAMP_LOCUS12407</name>
</gene>
<keyword evidence="1" id="KW-1133">Transmembrane helix</keyword>
<feature type="transmembrane region" description="Helical" evidence="1">
    <location>
        <begin position="50"/>
        <end position="70"/>
    </location>
</feature>
<evidence type="ECO:0000313" key="3">
    <source>
        <dbReference type="Proteomes" id="UP001152747"/>
    </source>
</evidence>
<protein>
    <submittedName>
        <fullName evidence="2">Uncharacterized protein</fullName>
    </submittedName>
</protein>